<comment type="subcellular location">
    <subcellularLocation>
        <location evidence="1">Membrane</location>
        <topology evidence="1">Multi-pass membrane protein</topology>
    </subcellularLocation>
</comment>
<accession>A0A814KCT6</accession>
<dbReference type="Proteomes" id="UP000663882">
    <property type="component" value="Unassembled WGS sequence"/>
</dbReference>
<feature type="chain" id="PRO_5032539798" evidence="8">
    <location>
        <begin position="25"/>
        <end position="462"/>
    </location>
</feature>
<evidence type="ECO:0000256" key="7">
    <source>
        <dbReference type="SAM" id="Phobius"/>
    </source>
</evidence>
<comment type="caution">
    <text evidence="9">The sequence shown here is derived from an EMBL/GenBank/DDBJ whole genome shotgun (WGS) entry which is preliminary data.</text>
</comment>
<keyword evidence="5 7" id="KW-0472">Membrane</keyword>
<feature type="compositionally biased region" description="Polar residues" evidence="6">
    <location>
        <begin position="281"/>
        <end position="290"/>
    </location>
</feature>
<dbReference type="InterPro" id="IPR003689">
    <property type="entry name" value="ZIP"/>
</dbReference>
<evidence type="ECO:0000256" key="8">
    <source>
        <dbReference type="SAM" id="SignalP"/>
    </source>
</evidence>
<keyword evidence="3 7" id="KW-0812">Transmembrane</keyword>
<organism evidence="9 10">
    <name type="scientific">Rotaria sordida</name>
    <dbReference type="NCBI Taxonomy" id="392033"/>
    <lineage>
        <taxon>Eukaryota</taxon>
        <taxon>Metazoa</taxon>
        <taxon>Spiralia</taxon>
        <taxon>Gnathifera</taxon>
        <taxon>Rotifera</taxon>
        <taxon>Eurotatoria</taxon>
        <taxon>Bdelloidea</taxon>
        <taxon>Philodinida</taxon>
        <taxon>Philodinidae</taxon>
        <taxon>Rotaria</taxon>
    </lineage>
</organism>
<feature type="transmembrane region" description="Helical" evidence="7">
    <location>
        <begin position="372"/>
        <end position="392"/>
    </location>
</feature>
<dbReference type="PANTHER" id="PTHR12191">
    <property type="entry name" value="SOLUTE CARRIER FAMILY 39"/>
    <property type="match status" value="1"/>
</dbReference>
<proteinExistence type="inferred from homology"/>
<sequence>MAMKISIFIHLIFLLLVSFAKTNGEENKSCISTDVTYAICMIRDINVTVISKSFIGHEFSRSCNSHFIEEVFGKSICEEPTIENEHPSTAKRFGYGFLAIFIISAMSLGGLLVFPIIYRVAFQYILATFTALAVGTLFGDTMFHLIPFTIGLHSHQSDGHGHTHEVEDNSSISIPVYQWRIFTSVMVLYGFYLLEVVLHWISHFRQNKHSTHSHTHGHSHTMQLQEKTKIDQINNHATVNIDENLVHDHHSHNHIHHHNYNERDPTLAFVNRNCSHHHDMQQTSASQGKVNANDGKSDPQNSSKVTRVTGWMIILGDGIHNFADGLAIGAAFSERLMLGFTTTIAIGCHELPHEFGDYAVLIQSGFSHYRAIFWNFISATTAFIGFFVGAAISTNESVRQWIFAVTIGMFLYIALVDLLPTLISDRNFQFRRFICVNIGFLIGVIIMFLLAVFEDKIIGLGS</sequence>
<evidence type="ECO:0000313" key="9">
    <source>
        <dbReference type="EMBL" id="CAF1050903.1"/>
    </source>
</evidence>
<dbReference type="InterPro" id="IPR050799">
    <property type="entry name" value="ZIP_Transporter"/>
</dbReference>
<comment type="similarity">
    <text evidence="2">Belongs to the ZIP transporter (TC 2.A.5) family.</text>
</comment>
<dbReference type="GO" id="GO:0005886">
    <property type="term" value="C:plasma membrane"/>
    <property type="evidence" value="ECO:0007669"/>
    <property type="project" value="TreeGrafter"/>
</dbReference>
<evidence type="ECO:0000256" key="2">
    <source>
        <dbReference type="ARBA" id="ARBA00006939"/>
    </source>
</evidence>
<evidence type="ECO:0000256" key="1">
    <source>
        <dbReference type="ARBA" id="ARBA00004141"/>
    </source>
</evidence>
<dbReference type="Pfam" id="PF02535">
    <property type="entry name" value="Zip"/>
    <property type="match status" value="1"/>
</dbReference>
<dbReference type="GO" id="GO:0005385">
    <property type="term" value="F:zinc ion transmembrane transporter activity"/>
    <property type="evidence" value="ECO:0007669"/>
    <property type="project" value="TreeGrafter"/>
</dbReference>
<name>A0A814KCT6_9BILA</name>
<feature type="transmembrane region" description="Helical" evidence="7">
    <location>
        <begin position="434"/>
        <end position="453"/>
    </location>
</feature>
<feature type="signal peptide" evidence="8">
    <location>
        <begin position="1"/>
        <end position="24"/>
    </location>
</feature>
<dbReference type="OrthoDB" id="200954at2759"/>
<evidence type="ECO:0000256" key="4">
    <source>
        <dbReference type="ARBA" id="ARBA00022989"/>
    </source>
</evidence>
<dbReference type="PANTHER" id="PTHR12191:SF37">
    <property type="entry name" value="ZINC TRANSPORTER FOI"/>
    <property type="match status" value="1"/>
</dbReference>
<feature type="transmembrane region" description="Helical" evidence="7">
    <location>
        <begin position="398"/>
        <end position="422"/>
    </location>
</feature>
<keyword evidence="8" id="KW-0732">Signal</keyword>
<reference evidence="9" key="1">
    <citation type="submission" date="2021-02" db="EMBL/GenBank/DDBJ databases">
        <authorList>
            <person name="Nowell W R."/>
        </authorList>
    </citation>
    <scope>NUCLEOTIDE SEQUENCE</scope>
</reference>
<feature type="transmembrane region" description="Helical" evidence="7">
    <location>
        <begin position="124"/>
        <end position="146"/>
    </location>
</feature>
<feature type="transmembrane region" description="Helical" evidence="7">
    <location>
        <begin position="181"/>
        <end position="201"/>
    </location>
</feature>
<dbReference type="EMBL" id="CAJNOO010000866">
    <property type="protein sequence ID" value="CAF1050903.1"/>
    <property type="molecule type" value="Genomic_DNA"/>
</dbReference>
<keyword evidence="4 7" id="KW-1133">Transmembrane helix</keyword>
<protein>
    <submittedName>
        <fullName evidence="9">Uncharacterized protein</fullName>
    </submittedName>
</protein>
<evidence type="ECO:0000256" key="6">
    <source>
        <dbReference type="SAM" id="MobiDB-lite"/>
    </source>
</evidence>
<dbReference type="GO" id="GO:0140410">
    <property type="term" value="F:monoatomic cation:bicarbonate symporter activity"/>
    <property type="evidence" value="ECO:0007669"/>
    <property type="project" value="TreeGrafter"/>
</dbReference>
<evidence type="ECO:0000256" key="3">
    <source>
        <dbReference type="ARBA" id="ARBA00022692"/>
    </source>
</evidence>
<feature type="region of interest" description="Disordered" evidence="6">
    <location>
        <begin position="278"/>
        <end position="303"/>
    </location>
</feature>
<dbReference type="AlphaFoldDB" id="A0A814KCT6"/>
<gene>
    <name evidence="9" type="ORF">RFH988_LOCUS16730</name>
</gene>
<dbReference type="GO" id="GO:0071578">
    <property type="term" value="P:zinc ion import across plasma membrane"/>
    <property type="evidence" value="ECO:0007669"/>
    <property type="project" value="TreeGrafter"/>
</dbReference>
<feature type="transmembrane region" description="Helical" evidence="7">
    <location>
        <begin position="93"/>
        <end position="117"/>
    </location>
</feature>
<evidence type="ECO:0000256" key="5">
    <source>
        <dbReference type="ARBA" id="ARBA00023136"/>
    </source>
</evidence>
<evidence type="ECO:0000313" key="10">
    <source>
        <dbReference type="Proteomes" id="UP000663882"/>
    </source>
</evidence>
<dbReference type="GO" id="GO:0030003">
    <property type="term" value="P:intracellular monoatomic cation homeostasis"/>
    <property type="evidence" value="ECO:0007669"/>
    <property type="project" value="TreeGrafter"/>
</dbReference>